<dbReference type="Proteomes" id="UP000237846">
    <property type="component" value="Unassembled WGS sequence"/>
</dbReference>
<feature type="transmembrane region" description="Helical" evidence="6">
    <location>
        <begin position="138"/>
        <end position="160"/>
    </location>
</feature>
<dbReference type="InterPro" id="IPR000620">
    <property type="entry name" value="EamA_dom"/>
</dbReference>
<dbReference type="InterPro" id="IPR050638">
    <property type="entry name" value="AA-Vitamin_Transporters"/>
</dbReference>
<dbReference type="InterPro" id="IPR037185">
    <property type="entry name" value="EmrE-like"/>
</dbReference>
<gene>
    <name evidence="8" type="ORF">CLV72_1011202</name>
</gene>
<dbReference type="EMBL" id="PVZC01000001">
    <property type="protein sequence ID" value="PRY02599.1"/>
    <property type="molecule type" value="Genomic_DNA"/>
</dbReference>
<protein>
    <submittedName>
        <fullName evidence="8">DME family drug/metabolite transporter</fullName>
    </submittedName>
</protein>
<dbReference type="GO" id="GO:0016020">
    <property type="term" value="C:membrane"/>
    <property type="evidence" value="ECO:0007669"/>
    <property type="project" value="UniProtKB-SubCell"/>
</dbReference>
<comment type="caution">
    <text evidence="8">The sequence shown here is derived from an EMBL/GenBank/DDBJ whole genome shotgun (WGS) entry which is preliminary data.</text>
</comment>
<comment type="subcellular location">
    <subcellularLocation>
        <location evidence="1">Membrane</location>
        <topology evidence="1">Multi-pass membrane protein</topology>
    </subcellularLocation>
</comment>
<dbReference type="PANTHER" id="PTHR32322">
    <property type="entry name" value="INNER MEMBRANE TRANSPORTER"/>
    <property type="match status" value="1"/>
</dbReference>
<evidence type="ECO:0000256" key="1">
    <source>
        <dbReference type="ARBA" id="ARBA00004141"/>
    </source>
</evidence>
<accession>A0A2T0QF93</accession>
<proteinExistence type="inferred from homology"/>
<feature type="transmembrane region" description="Helical" evidence="6">
    <location>
        <begin position="233"/>
        <end position="253"/>
    </location>
</feature>
<feature type="transmembrane region" description="Helical" evidence="6">
    <location>
        <begin position="200"/>
        <end position="221"/>
    </location>
</feature>
<organism evidence="8 9">
    <name type="scientific">Allonocardiopsis opalescens</name>
    <dbReference type="NCBI Taxonomy" id="1144618"/>
    <lineage>
        <taxon>Bacteria</taxon>
        <taxon>Bacillati</taxon>
        <taxon>Actinomycetota</taxon>
        <taxon>Actinomycetes</taxon>
        <taxon>Streptosporangiales</taxon>
        <taxon>Allonocardiopsis</taxon>
    </lineage>
</organism>
<name>A0A2T0QF93_9ACTN</name>
<reference evidence="8 9" key="1">
    <citation type="submission" date="2018-03" db="EMBL/GenBank/DDBJ databases">
        <title>Genomic Encyclopedia of Archaeal and Bacterial Type Strains, Phase II (KMG-II): from individual species to whole genera.</title>
        <authorList>
            <person name="Goeker M."/>
        </authorList>
    </citation>
    <scope>NUCLEOTIDE SEQUENCE [LARGE SCALE GENOMIC DNA]</scope>
    <source>
        <strain evidence="8 9">DSM 45601</strain>
    </source>
</reference>
<evidence type="ECO:0000256" key="2">
    <source>
        <dbReference type="ARBA" id="ARBA00007362"/>
    </source>
</evidence>
<dbReference type="AlphaFoldDB" id="A0A2T0QF93"/>
<feature type="transmembrane region" description="Helical" evidence="6">
    <location>
        <begin position="82"/>
        <end position="104"/>
    </location>
</feature>
<evidence type="ECO:0000259" key="7">
    <source>
        <dbReference type="Pfam" id="PF00892"/>
    </source>
</evidence>
<evidence type="ECO:0000256" key="5">
    <source>
        <dbReference type="ARBA" id="ARBA00023136"/>
    </source>
</evidence>
<comment type="similarity">
    <text evidence="2">Belongs to the EamA transporter family.</text>
</comment>
<feature type="transmembrane region" description="Helical" evidence="6">
    <location>
        <begin position="59"/>
        <end position="76"/>
    </location>
</feature>
<sequence length="283" mass="27926">MLWGTGGVAGYVLQRTAELHPLAVAAYRLLLGGLAVTLVLAVTGRLARVPLRGAVVRRLLAAGALLGLYQAAYFASVSLLSVSLATLVTIGSVPVFVTAGMVVLTRRRPAGRLLAALLLAVAGLVLLAGAPGLEADGWGTAAGVGAALLAGLGFAVLTLLNRTSVPGLDALGVTGLGCLVGGALLLGPAAFAGLAVPATAASWAAALYLGAVPTALAYVAYFSGLRTAPTSAAALAVILEPLTATVLGVLLLGDRLSTAGAVGALLLAAAVAVEYAAPRRRRG</sequence>
<feature type="transmembrane region" description="Helical" evidence="6">
    <location>
        <begin position="172"/>
        <end position="194"/>
    </location>
</feature>
<keyword evidence="4 6" id="KW-1133">Transmembrane helix</keyword>
<feature type="transmembrane region" description="Helical" evidence="6">
    <location>
        <begin position="25"/>
        <end position="47"/>
    </location>
</feature>
<keyword evidence="5 6" id="KW-0472">Membrane</keyword>
<evidence type="ECO:0000256" key="4">
    <source>
        <dbReference type="ARBA" id="ARBA00022989"/>
    </source>
</evidence>
<feature type="transmembrane region" description="Helical" evidence="6">
    <location>
        <begin position="113"/>
        <end position="132"/>
    </location>
</feature>
<evidence type="ECO:0000313" key="9">
    <source>
        <dbReference type="Proteomes" id="UP000237846"/>
    </source>
</evidence>
<feature type="domain" description="EamA" evidence="7">
    <location>
        <begin position="143"/>
        <end position="273"/>
    </location>
</feature>
<feature type="transmembrane region" description="Helical" evidence="6">
    <location>
        <begin position="259"/>
        <end position="277"/>
    </location>
</feature>
<keyword evidence="9" id="KW-1185">Reference proteome</keyword>
<dbReference type="SUPFAM" id="SSF103481">
    <property type="entry name" value="Multidrug resistance efflux transporter EmrE"/>
    <property type="match status" value="2"/>
</dbReference>
<keyword evidence="3 6" id="KW-0812">Transmembrane</keyword>
<evidence type="ECO:0000256" key="3">
    <source>
        <dbReference type="ARBA" id="ARBA00022692"/>
    </source>
</evidence>
<dbReference type="Pfam" id="PF00892">
    <property type="entry name" value="EamA"/>
    <property type="match status" value="2"/>
</dbReference>
<evidence type="ECO:0000256" key="6">
    <source>
        <dbReference type="SAM" id="Phobius"/>
    </source>
</evidence>
<feature type="domain" description="EamA" evidence="7">
    <location>
        <begin position="2"/>
        <end position="127"/>
    </location>
</feature>
<evidence type="ECO:0000313" key="8">
    <source>
        <dbReference type="EMBL" id="PRY02599.1"/>
    </source>
</evidence>
<dbReference type="PANTHER" id="PTHR32322:SF2">
    <property type="entry name" value="EAMA DOMAIN-CONTAINING PROTEIN"/>
    <property type="match status" value="1"/>
</dbReference>